<dbReference type="EMBL" id="PDOE01000010">
    <property type="protein sequence ID" value="RKL65934.1"/>
    <property type="molecule type" value="Genomic_DNA"/>
</dbReference>
<dbReference type="OrthoDB" id="2971941at2"/>
<keyword evidence="1" id="KW-0472">Membrane</keyword>
<feature type="transmembrane region" description="Helical" evidence="1">
    <location>
        <begin position="7"/>
        <end position="38"/>
    </location>
</feature>
<keyword evidence="2" id="KW-0966">Cell projection</keyword>
<evidence type="ECO:0000313" key="3">
    <source>
        <dbReference type="Proteomes" id="UP000281498"/>
    </source>
</evidence>
<gene>
    <name evidence="2" type="ORF">CR203_17835</name>
</gene>
<organism evidence="2 3">
    <name type="scientific">Salipaludibacillus neizhouensis</name>
    <dbReference type="NCBI Taxonomy" id="885475"/>
    <lineage>
        <taxon>Bacteria</taxon>
        <taxon>Bacillati</taxon>
        <taxon>Bacillota</taxon>
        <taxon>Bacilli</taxon>
        <taxon>Bacillales</taxon>
        <taxon>Bacillaceae</taxon>
    </lineage>
</organism>
<keyword evidence="1" id="KW-1133">Transmembrane helix</keyword>
<name>A0A3A9JYG9_9BACI</name>
<keyword evidence="2" id="KW-0282">Flagellum</keyword>
<evidence type="ECO:0000313" key="2">
    <source>
        <dbReference type="EMBL" id="RKL65934.1"/>
    </source>
</evidence>
<keyword evidence="3" id="KW-1185">Reference proteome</keyword>
<protein>
    <submittedName>
        <fullName evidence="2">Flagellar basal body rod protein</fullName>
    </submittedName>
</protein>
<accession>A0A3A9JYG9</accession>
<feature type="transmembrane region" description="Helical" evidence="1">
    <location>
        <begin position="50"/>
        <end position="81"/>
    </location>
</feature>
<dbReference type="AlphaFoldDB" id="A0A3A9JYG9"/>
<evidence type="ECO:0000256" key="1">
    <source>
        <dbReference type="SAM" id="Phobius"/>
    </source>
</evidence>
<dbReference type="Proteomes" id="UP000281498">
    <property type="component" value="Unassembled WGS sequence"/>
</dbReference>
<comment type="caution">
    <text evidence="2">The sequence shown here is derived from an EMBL/GenBank/DDBJ whole genome shotgun (WGS) entry which is preliminary data.</text>
</comment>
<sequence length="114" mass="12984">MKSFLMFVLGIAAVFVFLANLGPLILFGISLFLLYVIYKQFIKSESTFSKVVWIVLGLIVLSMTVSNIFALVGVLALYLLYVMFRGDKEEKAEKASKTEDPFVNFEREWAELKN</sequence>
<keyword evidence="1" id="KW-0812">Transmembrane</keyword>
<reference evidence="2 3" key="1">
    <citation type="submission" date="2017-10" db="EMBL/GenBank/DDBJ databases">
        <title>Bacillus sp. nov., a halophilic bacterium isolated from a Keqin Lake.</title>
        <authorList>
            <person name="Wang H."/>
        </authorList>
    </citation>
    <scope>NUCLEOTIDE SEQUENCE [LARGE SCALE GENOMIC DNA]</scope>
    <source>
        <strain evidence="2 3">KCTC 13187</strain>
    </source>
</reference>
<keyword evidence="2" id="KW-0969">Cilium</keyword>
<proteinExistence type="predicted"/>
<dbReference type="RefSeq" id="WP_110934990.1">
    <property type="nucleotide sequence ID" value="NZ_KZ614146.1"/>
</dbReference>